<evidence type="ECO:0000313" key="2">
    <source>
        <dbReference type="Proteomes" id="UP000254304"/>
    </source>
</evidence>
<gene>
    <name evidence="1" type="ORF">NCTC12157_01810</name>
</gene>
<organism evidence="1 2">
    <name type="scientific">Ewingella americana</name>
    <dbReference type="NCBI Taxonomy" id="41202"/>
    <lineage>
        <taxon>Bacteria</taxon>
        <taxon>Pseudomonadati</taxon>
        <taxon>Pseudomonadota</taxon>
        <taxon>Gammaproteobacteria</taxon>
        <taxon>Enterobacterales</taxon>
        <taxon>Yersiniaceae</taxon>
        <taxon>Ewingella</taxon>
    </lineage>
</organism>
<proteinExistence type="predicted"/>
<protein>
    <recommendedName>
        <fullName evidence="3">DUF4060 family protein</fullName>
    </recommendedName>
</protein>
<sequence>MKRIIKGDTNLSHLVVAHAAIDSHEKAYGTRRQGWPSTYLIKYKDSRVAVEVVTRRQSYVATLMIGARNLTKLCADAA</sequence>
<evidence type="ECO:0000313" key="1">
    <source>
        <dbReference type="EMBL" id="STQ44104.1"/>
    </source>
</evidence>
<name>A0A2N0N8U1_9GAMM</name>
<dbReference type="EMBL" id="UGGO01000001">
    <property type="protein sequence ID" value="STQ44104.1"/>
    <property type="molecule type" value="Genomic_DNA"/>
</dbReference>
<accession>A0A2N0N8U1</accession>
<dbReference type="Proteomes" id="UP000254304">
    <property type="component" value="Unassembled WGS sequence"/>
</dbReference>
<reference evidence="1 2" key="1">
    <citation type="submission" date="2018-06" db="EMBL/GenBank/DDBJ databases">
        <authorList>
            <consortium name="Pathogen Informatics"/>
            <person name="Doyle S."/>
        </authorList>
    </citation>
    <scope>NUCLEOTIDE SEQUENCE [LARGE SCALE GENOMIC DNA]</scope>
    <source>
        <strain evidence="1 2">NCTC12157</strain>
    </source>
</reference>
<dbReference type="Pfam" id="PF13269">
    <property type="entry name" value="DUF4060"/>
    <property type="match status" value="1"/>
</dbReference>
<dbReference type="AlphaFoldDB" id="A0A2N0N8U1"/>
<dbReference type="InterPro" id="IPR025135">
    <property type="entry name" value="DUF4060"/>
</dbReference>
<dbReference type="GeneID" id="78380497"/>
<dbReference type="RefSeq" id="WP_034791299.1">
    <property type="nucleotide sequence ID" value="NZ_JALCLQ010000005.1"/>
</dbReference>
<evidence type="ECO:0008006" key="3">
    <source>
        <dbReference type="Google" id="ProtNLM"/>
    </source>
</evidence>